<dbReference type="Proteomes" id="UP000651112">
    <property type="component" value="Unassembled WGS sequence"/>
</dbReference>
<keyword evidence="2" id="KW-1185">Reference proteome</keyword>
<sequence>MEQQKSPLIPEMGLHRAEKNEKLLYLAPSMGSILVKLESHIAAGSITVKENDNVVQESWMVEEDDVRNVDLDFFD</sequence>
<proteinExistence type="predicted"/>
<protein>
    <submittedName>
        <fullName evidence="1">Uncharacterized protein</fullName>
    </submittedName>
</protein>
<dbReference type="EMBL" id="JACNYL010000003">
    <property type="protein sequence ID" value="MBD1422511.1"/>
    <property type="molecule type" value="Genomic_DNA"/>
</dbReference>
<dbReference type="RefSeq" id="WP_190314229.1">
    <property type="nucleotide sequence ID" value="NZ_JACNYL010000003.1"/>
</dbReference>
<accession>A0ABR7XTP6</accession>
<reference evidence="1 2" key="1">
    <citation type="submission" date="2020-08" db="EMBL/GenBank/DDBJ databases">
        <title>Sphingobacterium sp. DN00404 isolated from aquaculture water.</title>
        <authorList>
            <person name="Zhang M."/>
        </authorList>
    </citation>
    <scope>NUCLEOTIDE SEQUENCE [LARGE SCALE GENOMIC DNA]</scope>
    <source>
        <strain evidence="1 2">KCTC 42746</strain>
    </source>
</reference>
<organism evidence="1 2">
    <name type="scientific">Sphingobacterium chuzhouense</name>
    <dbReference type="NCBI Taxonomy" id="1742264"/>
    <lineage>
        <taxon>Bacteria</taxon>
        <taxon>Pseudomonadati</taxon>
        <taxon>Bacteroidota</taxon>
        <taxon>Sphingobacteriia</taxon>
        <taxon>Sphingobacteriales</taxon>
        <taxon>Sphingobacteriaceae</taxon>
        <taxon>Sphingobacterium</taxon>
    </lineage>
</organism>
<evidence type="ECO:0000313" key="2">
    <source>
        <dbReference type="Proteomes" id="UP000651112"/>
    </source>
</evidence>
<comment type="caution">
    <text evidence="1">The sequence shown here is derived from an EMBL/GenBank/DDBJ whole genome shotgun (WGS) entry which is preliminary data.</text>
</comment>
<name>A0ABR7XTP6_9SPHI</name>
<gene>
    <name evidence="1" type="ORF">H8B21_13120</name>
</gene>
<evidence type="ECO:0000313" key="1">
    <source>
        <dbReference type="EMBL" id="MBD1422511.1"/>
    </source>
</evidence>